<dbReference type="Proteomes" id="UP000269721">
    <property type="component" value="Unassembled WGS sequence"/>
</dbReference>
<name>A0A4P9WMV3_9FUNG</name>
<organism evidence="1 2">
    <name type="scientific">Blyttiomyces helicus</name>
    <dbReference type="NCBI Taxonomy" id="388810"/>
    <lineage>
        <taxon>Eukaryota</taxon>
        <taxon>Fungi</taxon>
        <taxon>Fungi incertae sedis</taxon>
        <taxon>Chytridiomycota</taxon>
        <taxon>Chytridiomycota incertae sedis</taxon>
        <taxon>Chytridiomycetes</taxon>
        <taxon>Chytridiomycetes incertae sedis</taxon>
        <taxon>Blyttiomyces</taxon>
    </lineage>
</organism>
<accession>A0A4P9WMV3</accession>
<sequence>MWSRRWLLDPYWFRSPKSSGWGSWVHREVDLGVHNEATRFHGIGPWVVSRSLIYSRVANLELASAVDKREMNLGITFDLKIDTGVIKIITLEITFDVINLGLGSAFYKMVITFDVTKLGINTFVVNFEISLRCTELLSLPSPEGAPRSNGS</sequence>
<evidence type="ECO:0000313" key="1">
    <source>
        <dbReference type="EMBL" id="RKO94421.1"/>
    </source>
</evidence>
<reference evidence="2" key="1">
    <citation type="journal article" date="2018" name="Nat. Microbiol.">
        <title>Leveraging single-cell genomics to expand the fungal tree of life.</title>
        <authorList>
            <person name="Ahrendt S.R."/>
            <person name="Quandt C.A."/>
            <person name="Ciobanu D."/>
            <person name="Clum A."/>
            <person name="Salamov A."/>
            <person name="Andreopoulos B."/>
            <person name="Cheng J.F."/>
            <person name="Woyke T."/>
            <person name="Pelin A."/>
            <person name="Henrissat B."/>
            <person name="Reynolds N.K."/>
            <person name="Benny G.L."/>
            <person name="Smith M.E."/>
            <person name="James T.Y."/>
            <person name="Grigoriev I.V."/>
        </authorList>
    </citation>
    <scope>NUCLEOTIDE SEQUENCE [LARGE SCALE GENOMIC DNA]</scope>
</reference>
<dbReference type="EMBL" id="KZ993902">
    <property type="protein sequence ID" value="RKO94421.1"/>
    <property type="molecule type" value="Genomic_DNA"/>
</dbReference>
<gene>
    <name evidence="1" type="ORF">BDK51DRAFT_26204</name>
</gene>
<proteinExistence type="predicted"/>
<protein>
    <submittedName>
        <fullName evidence="1">Uncharacterized protein</fullName>
    </submittedName>
</protein>
<dbReference type="AlphaFoldDB" id="A0A4P9WMV3"/>
<evidence type="ECO:0000313" key="2">
    <source>
        <dbReference type="Proteomes" id="UP000269721"/>
    </source>
</evidence>
<keyword evidence="2" id="KW-1185">Reference proteome</keyword>